<keyword evidence="1" id="KW-0812">Transmembrane</keyword>
<comment type="caution">
    <text evidence="2">The sequence shown here is derived from an EMBL/GenBank/DDBJ whole genome shotgun (WGS) entry which is preliminary data.</text>
</comment>
<evidence type="ECO:0000313" key="2">
    <source>
        <dbReference type="EMBL" id="EHN59094.1"/>
    </source>
</evidence>
<gene>
    <name evidence="2" type="ORF">OKIT_0991</name>
</gene>
<organism evidence="2 3">
    <name type="scientific">Oenococcus kitaharae DSM 17330</name>
    <dbReference type="NCBI Taxonomy" id="1045004"/>
    <lineage>
        <taxon>Bacteria</taxon>
        <taxon>Bacillati</taxon>
        <taxon>Bacillota</taxon>
        <taxon>Bacilli</taxon>
        <taxon>Lactobacillales</taxon>
        <taxon>Lactobacillaceae</taxon>
        <taxon>Oenococcus</taxon>
    </lineage>
</organism>
<dbReference type="EMBL" id="AFVZ01000001">
    <property type="protein sequence ID" value="EHN59094.1"/>
    <property type="molecule type" value="Genomic_DNA"/>
</dbReference>
<dbReference type="HOGENOM" id="CLU_2701143_0_0_9"/>
<sequence length="73" mass="8411">MKNPKTRRQLYIAADSVCAVAFFYMLIMGTVTFVRAYMHGHSVTLSAIYVIAALLALYWTAKNLKRDFKMNHH</sequence>
<accession>G9WFD7</accession>
<feature type="transmembrane region" description="Helical" evidence="1">
    <location>
        <begin position="43"/>
        <end position="61"/>
    </location>
</feature>
<keyword evidence="1" id="KW-0472">Membrane</keyword>
<keyword evidence="1" id="KW-1133">Transmembrane helix</keyword>
<protein>
    <submittedName>
        <fullName evidence="2">Uncharacterized protein</fullName>
    </submittedName>
</protein>
<evidence type="ECO:0000313" key="3">
    <source>
        <dbReference type="Proteomes" id="UP000004959"/>
    </source>
</evidence>
<dbReference type="RefSeq" id="WP_007745798.1">
    <property type="nucleotide sequence ID" value="NZ_CM001398.1"/>
</dbReference>
<dbReference type="AlphaFoldDB" id="G9WFD7"/>
<name>G9WFD7_9LACO</name>
<dbReference type="STRING" id="336988.NT96_06430"/>
<keyword evidence="3" id="KW-1185">Reference proteome</keyword>
<reference evidence="2 3" key="1">
    <citation type="journal article" date="2012" name="PLoS ONE">
        <title>Functional divergence in the genus oenococcus as predicted by genome sequencing of the newly-described species, Oenococcus kitaharae.</title>
        <authorList>
            <person name="Borneman A.R."/>
            <person name="McCarthy J.M."/>
            <person name="Chambers P.J."/>
            <person name="Bartowsky E.J."/>
        </authorList>
    </citation>
    <scope>NUCLEOTIDE SEQUENCE [LARGE SCALE GENOMIC DNA]</scope>
    <source>
        <strain evidence="3">DSM17330</strain>
    </source>
</reference>
<dbReference type="Proteomes" id="UP000004959">
    <property type="component" value="Chromosome"/>
</dbReference>
<evidence type="ECO:0000256" key="1">
    <source>
        <dbReference type="SAM" id="Phobius"/>
    </source>
</evidence>
<proteinExistence type="predicted"/>
<feature type="transmembrane region" description="Helical" evidence="1">
    <location>
        <begin position="12"/>
        <end position="37"/>
    </location>
</feature>
<dbReference type="PATRIC" id="fig|1045004.4.peg.990"/>